<feature type="transmembrane region" description="Helical" evidence="8">
    <location>
        <begin position="196"/>
        <end position="215"/>
    </location>
</feature>
<dbReference type="PANTHER" id="PTHR30269:SF32">
    <property type="entry name" value="MEMBRANE TRANSPORTER PROTEIN-RELATED"/>
    <property type="match status" value="1"/>
</dbReference>
<dbReference type="InterPro" id="IPR002781">
    <property type="entry name" value="TM_pro_TauE-like"/>
</dbReference>
<keyword evidence="5 8" id="KW-0812">Transmembrane</keyword>
<evidence type="ECO:0000256" key="7">
    <source>
        <dbReference type="ARBA" id="ARBA00023136"/>
    </source>
</evidence>
<dbReference type="Pfam" id="PF01925">
    <property type="entry name" value="TauE"/>
    <property type="match status" value="1"/>
</dbReference>
<protein>
    <recommendedName>
        <fullName evidence="8">Probable membrane transporter protein</fullName>
    </recommendedName>
</protein>
<keyword evidence="3" id="KW-0813">Transport</keyword>
<reference evidence="9" key="1">
    <citation type="journal article" date="2015" name="Proc. Natl. Acad. Sci. U.S.A.">
        <title>Bacterial clade with the ribosomal RNA operon on a small plasmid rather than the chromosome.</title>
        <authorList>
            <person name="Anda M."/>
            <person name="Ohtsubo Y."/>
            <person name="Okubo T."/>
            <person name="Sugawara M."/>
            <person name="Nagata Y."/>
            <person name="Tsuda M."/>
            <person name="Minamisawa K."/>
            <person name="Mitsui H."/>
        </authorList>
    </citation>
    <scope>NUCLEOTIDE SEQUENCE</scope>
    <source>
        <strain evidence="9">DSM 21988</strain>
    </source>
</reference>
<dbReference type="PANTHER" id="PTHR30269">
    <property type="entry name" value="TRANSMEMBRANE PROTEIN YFCA"/>
    <property type="match status" value="1"/>
</dbReference>
<proteinExistence type="inferred from homology"/>
<dbReference type="GO" id="GO:0005886">
    <property type="term" value="C:plasma membrane"/>
    <property type="evidence" value="ECO:0007669"/>
    <property type="project" value="UniProtKB-SubCell"/>
</dbReference>
<keyword evidence="7 8" id="KW-0472">Membrane</keyword>
<feature type="transmembrane region" description="Helical" evidence="8">
    <location>
        <begin position="169"/>
        <end position="189"/>
    </location>
</feature>
<comment type="similarity">
    <text evidence="2 8">Belongs to the 4-toluene sulfonate uptake permease (TSUP) (TC 2.A.102) family.</text>
</comment>
<evidence type="ECO:0000256" key="5">
    <source>
        <dbReference type="ARBA" id="ARBA00022692"/>
    </source>
</evidence>
<dbReference type="InterPro" id="IPR052017">
    <property type="entry name" value="TSUP"/>
</dbReference>
<name>A0A0P0YXR5_9HYPH</name>
<feature type="transmembrane region" description="Helical" evidence="8">
    <location>
        <begin position="100"/>
        <end position="120"/>
    </location>
</feature>
<evidence type="ECO:0000313" key="9">
    <source>
        <dbReference type="EMBL" id="BAT26237.1"/>
    </source>
</evidence>
<feature type="transmembrane region" description="Helical" evidence="8">
    <location>
        <begin position="132"/>
        <end position="157"/>
    </location>
</feature>
<organism evidence="9">
    <name type="scientific">Aureimonas altamirensis</name>
    <dbReference type="NCBI Taxonomy" id="370622"/>
    <lineage>
        <taxon>Bacteria</taxon>
        <taxon>Pseudomonadati</taxon>
        <taxon>Pseudomonadota</taxon>
        <taxon>Alphaproteobacteria</taxon>
        <taxon>Hyphomicrobiales</taxon>
        <taxon>Aurantimonadaceae</taxon>
        <taxon>Aureimonas</taxon>
    </lineage>
</organism>
<dbReference type="RefSeq" id="WP_060607664.1">
    <property type="nucleotide sequence ID" value="NZ_BBWQ01000018.1"/>
</dbReference>
<evidence type="ECO:0000256" key="8">
    <source>
        <dbReference type="RuleBase" id="RU363041"/>
    </source>
</evidence>
<keyword evidence="6 8" id="KW-1133">Transmembrane helix</keyword>
<dbReference type="AlphaFoldDB" id="A0A0P0YXR5"/>
<evidence type="ECO:0000256" key="6">
    <source>
        <dbReference type="ARBA" id="ARBA00022989"/>
    </source>
</evidence>
<evidence type="ECO:0000256" key="2">
    <source>
        <dbReference type="ARBA" id="ARBA00009142"/>
    </source>
</evidence>
<keyword evidence="4 8" id="KW-1003">Cell membrane</keyword>
<accession>A0A0P0YXR5</accession>
<evidence type="ECO:0000256" key="3">
    <source>
        <dbReference type="ARBA" id="ARBA00022448"/>
    </source>
</evidence>
<feature type="transmembrane region" description="Helical" evidence="8">
    <location>
        <begin position="69"/>
        <end position="94"/>
    </location>
</feature>
<feature type="transmembrane region" description="Helical" evidence="8">
    <location>
        <begin position="34"/>
        <end position="57"/>
    </location>
</feature>
<evidence type="ECO:0000256" key="4">
    <source>
        <dbReference type="ARBA" id="ARBA00022475"/>
    </source>
</evidence>
<comment type="subcellular location">
    <subcellularLocation>
        <location evidence="1 8">Cell membrane</location>
        <topology evidence="1 8">Multi-pass membrane protein</topology>
    </subcellularLocation>
</comment>
<feature type="transmembrane region" description="Helical" evidence="8">
    <location>
        <begin position="227"/>
        <end position="245"/>
    </location>
</feature>
<evidence type="ECO:0000256" key="1">
    <source>
        <dbReference type="ARBA" id="ARBA00004651"/>
    </source>
</evidence>
<sequence length="250" mass="25491">MSDPSFSLVLVLAATFLIAGLVKGVTGMGLPTVAMGILGALISPLAAAGLLLVPSFVTNAWQLLNGANLSAIVARLWTMMLAVAAGTLASAGIITGSGTGAATAALGATLILYAGYTLLARQITVPRRHEPWLSPLIGFVTGLVTGATGVFVIPAVPYLQALGFERDDLVQALGLSFTVSTIALALGIGMHGGLQFGNIGLSVLAVLPALAGMALGQTLRKRISPTAFRRGFLICLLLLGGEMLARSIWA</sequence>
<dbReference type="EMBL" id="LC066371">
    <property type="protein sequence ID" value="BAT26237.1"/>
    <property type="molecule type" value="Genomic_DNA"/>
</dbReference>